<accession>A0A1X7BKV5</accession>
<dbReference type="EC" id="3.1.1.-" evidence="3"/>
<name>A0A1X7BKV5_9RHOB</name>
<dbReference type="EMBL" id="FWXB01000001">
    <property type="protein sequence ID" value="SMC10281.1"/>
    <property type="molecule type" value="Genomic_DNA"/>
</dbReference>
<dbReference type="GO" id="GO:0016787">
    <property type="term" value="F:hydrolase activity"/>
    <property type="evidence" value="ECO:0007669"/>
    <property type="project" value="UniProtKB-KW"/>
</dbReference>
<dbReference type="InterPro" id="IPR022742">
    <property type="entry name" value="Hydrolase_4"/>
</dbReference>
<reference evidence="3 4" key="1">
    <citation type="submission" date="2017-03" db="EMBL/GenBank/DDBJ databases">
        <authorList>
            <person name="Afonso C.L."/>
            <person name="Miller P.J."/>
            <person name="Scott M.A."/>
            <person name="Spackman E."/>
            <person name="Goraichik I."/>
            <person name="Dimitrov K.M."/>
            <person name="Suarez D.L."/>
            <person name="Swayne D.E."/>
        </authorList>
    </citation>
    <scope>NUCLEOTIDE SEQUENCE [LARGE SCALE GENOMIC DNA]</scope>
    <source>
        <strain evidence="3 4">CECT 7745</strain>
    </source>
</reference>
<evidence type="ECO:0000256" key="1">
    <source>
        <dbReference type="SAM" id="MobiDB-lite"/>
    </source>
</evidence>
<proteinExistence type="predicted"/>
<feature type="region of interest" description="Disordered" evidence="1">
    <location>
        <begin position="313"/>
        <end position="342"/>
    </location>
</feature>
<dbReference type="SUPFAM" id="SSF53474">
    <property type="entry name" value="alpha/beta-Hydrolases"/>
    <property type="match status" value="1"/>
</dbReference>
<keyword evidence="3" id="KW-0378">Hydrolase</keyword>
<feature type="domain" description="Serine aminopeptidase S33" evidence="2">
    <location>
        <begin position="40"/>
        <end position="292"/>
    </location>
</feature>
<dbReference type="AlphaFoldDB" id="A0A1X7BKV5"/>
<evidence type="ECO:0000259" key="2">
    <source>
        <dbReference type="Pfam" id="PF12146"/>
    </source>
</evidence>
<evidence type="ECO:0000313" key="4">
    <source>
        <dbReference type="Proteomes" id="UP000193224"/>
    </source>
</evidence>
<dbReference type="OrthoDB" id="9788260at2"/>
<keyword evidence="4" id="KW-1185">Reference proteome</keyword>
<organism evidence="3 4">
    <name type="scientific">Roseovarius aestuarii</name>
    <dbReference type="NCBI Taxonomy" id="475083"/>
    <lineage>
        <taxon>Bacteria</taxon>
        <taxon>Pseudomonadati</taxon>
        <taxon>Pseudomonadota</taxon>
        <taxon>Alphaproteobacteria</taxon>
        <taxon>Rhodobacterales</taxon>
        <taxon>Roseobacteraceae</taxon>
        <taxon>Roseovarius</taxon>
    </lineage>
</organism>
<protein>
    <submittedName>
        <fullName evidence="3">Phospholipase YtpA</fullName>
        <ecNumber evidence="3">3.1.1.-</ecNumber>
    </submittedName>
</protein>
<gene>
    <name evidence="3" type="primary">ytpA</name>
    <name evidence="3" type="ORF">ROA7745_00084</name>
</gene>
<dbReference type="PANTHER" id="PTHR11614">
    <property type="entry name" value="PHOSPHOLIPASE-RELATED"/>
    <property type="match status" value="1"/>
</dbReference>
<evidence type="ECO:0000313" key="3">
    <source>
        <dbReference type="EMBL" id="SMC10281.1"/>
    </source>
</evidence>
<dbReference type="InterPro" id="IPR029058">
    <property type="entry name" value="AB_hydrolase_fold"/>
</dbReference>
<dbReference type="Proteomes" id="UP000193224">
    <property type="component" value="Unassembled WGS sequence"/>
</dbReference>
<dbReference type="InterPro" id="IPR051044">
    <property type="entry name" value="MAG_DAG_Lipase"/>
</dbReference>
<dbReference type="Pfam" id="PF12146">
    <property type="entry name" value="Hydrolase_4"/>
    <property type="match status" value="1"/>
</dbReference>
<dbReference type="Gene3D" id="3.40.50.1820">
    <property type="entry name" value="alpha/beta hydrolase"/>
    <property type="match status" value="1"/>
</dbReference>
<sequence length="372" mass="41373">MENAPLFSEIADGPDGGEAWWLKTDDGVRIRVSAWARDAQKGTVLLFPGRTEYVEKYGRTASDLAERGYATFAIDWRGQGLADRLVSDAMAGHVIHFNDYQRDVAAMVAAAKELDLPKPWHLLAHSMGGCIGLRAVMDGLPVNSCAFSAPMWGIQMSEALRPVAWSLSWSGRRLGMGHIFAPGTSSESYVLVEPFETNKLTNDRDSYQFLIDQTRAQPALGLGGPSLRWLYEALRECRDLSRLPSPDLPCVTFLGTDEQIVDVPRIHERMENWRGGQLELVDDGKHELLMDNSDIRHRAVHAFCDMFDNSPEVSRNPSSRSAAGGQARKSLGSSRRLRAGNGAGFFPFLPRAVCRWRSHHREEDSSSRSDTI</sequence>